<gene>
    <name evidence="1" type="ORF">L2E82_35029</name>
</gene>
<organism evidence="1 2">
    <name type="scientific">Cichorium intybus</name>
    <name type="common">Chicory</name>
    <dbReference type="NCBI Taxonomy" id="13427"/>
    <lineage>
        <taxon>Eukaryota</taxon>
        <taxon>Viridiplantae</taxon>
        <taxon>Streptophyta</taxon>
        <taxon>Embryophyta</taxon>
        <taxon>Tracheophyta</taxon>
        <taxon>Spermatophyta</taxon>
        <taxon>Magnoliopsida</taxon>
        <taxon>eudicotyledons</taxon>
        <taxon>Gunneridae</taxon>
        <taxon>Pentapetalae</taxon>
        <taxon>asterids</taxon>
        <taxon>campanulids</taxon>
        <taxon>Asterales</taxon>
        <taxon>Asteraceae</taxon>
        <taxon>Cichorioideae</taxon>
        <taxon>Cichorieae</taxon>
        <taxon>Cichoriinae</taxon>
        <taxon>Cichorium</taxon>
    </lineage>
</organism>
<evidence type="ECO:0000313" key="1">
    <source>
        <dbReference type="EMBL" id="KAI3723446.1"/>
    </source>
</evidence>
<dbReference type="Proteomes" id="UP001055811">
    <property type="component" value="Linkage Group LG06"/>
</dbReference>
<name>A0ACB9BN52_CICIN</name>
<keyword evidence="2" id="KW-1185">Reference proteome</keyword>
<reference evidence="1 2" key="2">
    <citation type="journal article" date="2022" name="Mol. Ecol. Resour.">
        <title>The genomes of chicory, endive, great burdock and yacon provide insights into Asteraceae paleo-polyploidization history and plant inulin production.</title>
        <authorList>
            <person name="Fan W."/>
            <person name="Wang S."/>
            <person name="Wang H."/>
            <person name="Wang A."/>
            <person name="Jiang F."/>
            <person name="Liu H."/>
            <person name="Zhao H."/>
            <person name="Xu D."/>
            <person name="Zhang Y."/>
        </authorList>
    </citation>
    <scope>NUCLEOTIDE SEQUENCE [LARGE SCALE GENOMIC DNA]</scope>
    <source>
        <strain evidence="2">cv. Punajuju</strain>
        <tissue evidence="1">Leaves</tissue>
    </source>
</reference>
<proteinExistence type="predicted"/>
<comment type="caution">
    <text evidence="1">The sequence shown here is derived from an EMBL/GenBank/DDBJ whole genome shotgun (WGS) entry which is preliminary data.</text>
</comment>
<accession>A0ACB9BN52</accession>
<protein>
    <submittedName>
        <fullName evidence="1">Uncharacterized protein</fullName>
    </submittedName>
</protein>
<reference evidence="2" key="1">
    <citation type="journal article" date="2022" name="Mol. Ecol. Resour.">
        <title>The genomes of chicory, endive, great burdock and yacon provide insights into Asteraceae palaeo-polyploidization history and plant inulin production.</title>
        <authorList>
            <person name="Fan W."/>
            <person name="Wang S."/>
            <person name="Wang H."/>
            <person name="Wang A."/>
            <person name="Jiang F."/>
            <person name="Liu H."/>
            <person name="Zhao H."/>
            <person name="Xu D."/>
            <person name="Zhang Y."/>
        </authorList>
    </citation>
    <scope>NUCLEOTIDE SEQUENCE [LARGE SCALE GENOMIC DNA]</scope>
    <source>
        <strain evidence="2">cv. Punajuju</strain>
    </source>
</reference>
<sequence length="149" mass="16897">MKGDVSNPEAGCDFQRRTLKETWVRLVAISLVECQTSLIDKNFYETMGKCGQLLLECSQGVLAISLAQCQLKPMVYTGCMKFEHVLTQKLHLTHYYWIATNRLICSQSEIDGWRKLDLKTLLSDIVTIHMPNVEVIALTSNSNLNDEIS</sequence>
<dbReference type="EMBL" id="CM042014">
    <property type="protein sequence ID" value="KAI3723446.1"/>
    <property type="molecule type" value="Genomic_DNA"/>
</dbReference>
<evidence type="ECO:0000313" key="2">
    <source>
        <dbReference type="Proteomes" id="UP001055811"/>
    </source>
</evidence>